<reference evidence="2" key="2">
    <citation type="submission" date="2017-02" db="UniProtKB">
        <authorList>
            <consortium name="WormBaseParasite"/>
        </authorList>
    </citation>
    <scope>IDENTIFICATION</scope>
</reference>
<dbReference type="Gene3D" id="1.10.490.10">
    <property type="entry name" value="Globins"/>
    <property type="match status" value="1"/>
</dbReference>
<dbReference type="WBParaSite" id="ACAC_0000345801-mRNA-1">
    <property type="protein sequence ID" value="ACAC_0000345801-mRNA-1"/>
    <property type="gene ID" value="ACAC_0000345801"/>
</dbReference>
<sequence length="161" mass="18855">MVNADLLKKHAGQYKMTRDTAGEYHKQLFTLHPELAKYYDAEDIDPDSVLKVCNADDMRYLAYSSAIQAQKFIMLGQQELQCFFRLPTVVNDERSWRSALSDFKETFGENNNMPMKEFNKVYDAFFAAMQKHAGGVTAEQKKEWMALFDKAYEDMKKWGWY</sequence>
<dbReference type="Proteomes" id="UP000035642">
    <property type="component" value="Unassembled WGS sequence"/>
</dbReference>
<proteinExistence type="predicted"/>
<protein>
    <submittedName>
        <fullName evidence="2">GLOBIN domain-containing protein</fullName>
    </submittedName>
</protein>
<accession>A0A0K0D079</accession>
<dbReference type="GO" id="GO:0020037">
    <property type="term" value="F:heme binding"/>
    <property type="evidence" value="ECO:0007669"/>
    <property type="project" value="InterPro"/>
</dbReference>
<evidence type="ECO:0000313" key="2">
    <source>
        <dbReference type="WBParaSite" id="ACAC_0000345801-mRNA-1"/>
    </source>
</evidence>
<evidence type="ECO:0000313" key="1">
    <source>
        <dbReference type="Proteomes" id="UP000035642"/>
    </source>
</evidence>
<dbReference type="AlphaFoldDB" id="A0A0K0D079"/>
<dbReference type="GO" id="GO:0019825">
    <property type="term" value="F:oxygen binding"/>
    <property type="evidence" value="ECO:0007669"/>
    <property type="project" value="InterPro"/>
</dbReference>
<reference evidence="1" key="1">
    <citation type="submission" date="2012-09" db="EMBL/GenBank/DDBJ databases">
        <authorList>
            <person name="Martin A.A."/>
        </authorList>
    </citation>
    <scope>NUCLEOTIDE SEQUENCE</scope>
</reference>
<keyword evidence="1" id="KW-1185">Reference proteome</keyword>
<dbReference type="InterPro" id="IPR009050">
    <property type="entry name" value="Globin-like_sf"/>
</dbReference>
<dbReference type="SUPFAM" id="SSF46458">
    <property type="entry name" value="Globin-like"/>
    <property type="match status" value="1"/>
</dbReference>
<name>A0A0K0D079_ANGCA</name>
<dbReference type="InterPro" id="IPR012292">
    <property type="entry name" value="Globin/Proto"/>
</dbReference>
<organism evidence="1 2">
    <name type="scientific">Angiostrongylus cantonensis</name>
    <name type="common">Rat lungworm</name>
    <dbReference type="NCBI Taxonomy" id="6313"/>
    <lineage>
        <taxon>Eukaryota</taxon>
        <taxon>Metazoa</taxon>
        <taxon>Ecdysozoa</taxon>
        <taxon>Nematoda</taxon>
        <taxon>Chromadorea</taxon>
        <taxon>Rhabditida</taxon>
        <taxon>Rhabditina</taxon>
        <taxon>Rhabditomorpha</taxon>
        <taxon>Strongyloidea</taxon>
        <taxon>Metastrongylidae</taxon>
        <taxon>Angiostrongylus</taxon>
    </lineage>
</organism>